<dbReference type="InterPro" id="IPR000719">
    <property type="entry name" value="Prot_kinase_dom"/>
</dbReference>
<dbReference type="RefSeq" id="XP_060288163.1">
    <property type="nucleotide sequence ID" value="XM_060425840.1"/>
</dbReference>
<keyword evidence="3" id="KW-1185">Reference proteome</keyword>
<reference evidence="2" key="1">
    <citation type="submission" date="2023-06" db="EMBL/GenBank/DDBJ databases">
        <title>Genome-scale phylogeny and comparative genomics of the fungal order Sordariales.</title>
        <authorList>
            <consortium name="Lawrence Berkeley National Laboratory"/>
            <person name="Hensen N."/>
            <person name="Bonometti L."/>
            <person name="Westerberg I."/>
            <person name="Brannstrom I.O."/>
            <person name="Guillou S."/>
            <person name="Cros-Aarteil S."/>
            <person name="Calhoun S."/>
            <person name="Haridas S."/>
            <person name="Kuo A."/>
            <person name="Mondo S."/>
            <person name="Pangilinan J."/>
            <person name="Riley R."/>
            <person name="Labutti K."/>
            <person name="Andreopoulos B."/>
            <person name="Lipzen A."/>
            <person name="Chen C."/>
            <person name="Yanf M."/>
            <person name="Daum C."/>
            <person name="Ng V."/>
            <person name="Clum A."/>
            <person name="Steindorff A."/>
            <person name="Ohm R."/>
            <person name="Martin F."/>
            <person name="Silar P."/>
            <person name="Natvig D."/>
            <person name="Lalanne C."/>
            <person name="Gautier V."/>
            <person name="Ament-Velasquez S.L."/>
            <person name="Kruys A."/>
            <person name="Hutchinson M.I."/>
            <person name="Powell A.J."/>
            <person name="Barry K."/>
            <person name="Miller A.N."/>
            <person name="Grigoriev I.V."/>
            <person name="Debuchy R."/>
            <person name="Gladieux P."/>
            <person name="Thoren M.H."/>
            <person name="Johannesson H."/>
        </authorList>
    </citation>
    <scope>NUCLEOTIDE SEQUENCE</scope>
    <source>
        <strain evidence="2">8032-3</strain>
    </source>
</reference>
<dbReference type="GO" id="GO:0005524">
    <property type="term" value="F:ATP binding"/>
    <property type="evidence" value="ECO:0007669"/>
    <property type="project" value="InterPro"/>
</dbReference>
<feature type="domain" description="Protein kinase" evidence="1">
    <location>
        <begin position="1"/>
        <end position="236"/>
    </location>
</feature>
<sequence length="246" mass="27303">MTASQGSVGPNYANFGIAIPQLQDFDEEAIADHFANPVVIPVIPRDPSSPRDSIPTYITECVSLGSFLADNHCFPPSEEFRLKTLDFGRDKEITELPGAAPPMVRPPEVYIYSLSDGKVGSIWSKEADIWAIGCITGGELLSPEGDSEYQLYQALQLGGSPPKEWLEVWDLEKLCERTRGWSQPVLLSFDTDQAWESRRPQRDPKSEVFLDLIRAMVKTEPGRRSQIAHLLGHAFFLGEPSTKTGP</sequence>
<accession>A0AAJ0C868</accession>
<comment type="caution">
    <text evidence="2">The sequence shown here is derived from an EMBL/GenBank/DDBJ whole genome shotgun (WGS) entry which is preliminary data.</text>
</comment>
<dbReference type="InterPro" id="IPR011009">
    <property type="entry name" value="Kinase-like_dom_sf"/>
</dbReference>
<organism evidence="2 3">
    <name type="scientific">Phialemonium atrogriseum</name>
    <dbReference type="NCBI Taxonomy" id="1093897"/>
    <lineage>
        <taxon>Eukaryota</taxon>
        <taxon>Fungi</taxon>
        <taxon>Dikarya</taxon>
        <taxon>Ascomycota</taxon>
        <taxon>Pezizomycotina</taxon>
        <taxon>Sordariomycetes</taxon>
        <taxon>Sordariomycetidae</taxon>
        <taxon>Cephalothecales</taxon>
        <taxon>Cephalothecaceae</taxon>
        <taxon>Phialemonium</taxon>
    </lineage>
</organism>
<evidence type="ECO:0000259" key="1">
    <source>
        <dbReference type="PROSITE" id="PS50011"/>
    </source>
</evidence>
<evidence type="ECO:0000313" key="2">
    <source>
        <dbReference type="EMBL" id="KAK1771950.1"/>
    </source>
</evidence>
<dbReference type="SUPFAM" id="SSF56112">
    <property type="entry name" value="Protein kinase-like (PK-like)"/>
    <property type="match status" value="1"/>
</dbReference>
<dbReference type="EMBL" id="MU838998">
    <property type="protein sequence ID" value="KAK1771950.1"/>
    <property type="molecule type" value="Genomic_DNA"/>
</dbReference>
<dbReference type="AlphaFoldDB" id="A0AAJ0C868"/>
<dbReference type="Proteomes" id="UP001244011">
    <property type="component" value="Unassembled WGS sequence"/>
</dbReference>
<dbReference type="GO" id="GO:0004672">
    <property type="term" value="F:protein kinase activity"/>
    <property type="evidence" value="ECO:0007669"/>
    <property type="project" value="InterPro"/>
</dbReference>
<dbReference type="GeneID" id="85309027"/>
<evidence type="ECO:0000313" key="3">
    <source>
        <dbReference type="Proteomes" id="UP001244011"/>
    </source>
</evidence>
<dbReference type="Gene3D" id="1.10.510.10">
    <property type="entry name" value="Transferase(Phosphotransferase) domain 1"/>
    <property type="match status" value="1"/>
</dbReference>
<proteinExistence type="predicted"/>
<name>A0AAJ0C868_9PEZI</name>
<protein>
    <recommendedName>
        <fullName evidence="1">Protein kinase domain-containing protein</fullName>
    </recommendedName>
</protein>
<dbReference type="PROSITE" id="PS50011">
    <property type="entry name" value="PROTEIN_KINASE_DOM"/>
    <property type="match status" value="1"/>
</dbReference>
<gene>
    <name evidence="2" type="ORF">QBC33DRAFT_511431</name>
</gene>